<keyword evidence="3" id="KW-1185">Reference proteome</keyword>
<gene>
    <name evidence="2" type="ORF">Poli38472_009599</name>
</gene>
<keyword evidence="1" id="KW-0732">Signal</keyword>
<reference evidence="2" key="1">
    <citation type="submission" date="2019-03" db="EMBL/GenBank/DDBJ databases">
        <title>Long read genome sequence of the mycoparasitic Pythium oligandrum ATCC 38472 isolated from sugarbeet rhizosphere.</title>
        <authorList>
            <person name="Gaulin E."/>
        </authorList>
    </citation>
    <scope>NUCLEOTIDE SEQUENCE</scope>
    <source>
        <strain evidence="2">ATCC 38472_TT</strain>
    </source>
</reference>
<dbReference type="AlphaFoldDB" id="A0A8K1CET5"/>
<comment type="caution">
    <text evidence="2">The sequence shown here is derived from an EMBL/GenBank/DDBJ whole genome shotgun (WGS) entry which is preliminary data.</text>
</comment>
<dbReference type="EMBL" id="SPLM01000074">
    <property type="protein sequence ID" value="TMW62106.1"/>
    <property type="molecule type" value="Genomic_DNA"/>
</dbReference>
<proteinExistence type="predicted"/>
<evidence type="ECO:0000256" key="1">
    <source>
        <dbReference type="SAM" id="SignalP"/>
    </source>
</evidence>
<dbReference type="Proteomes" id="UP000794436">
    <property type="component" value="Unassembled WGS sequence"/>
</dbReference>
<sequence length="485" mass="54585">MEVSKALVLSLLLGFEDLCSADEWAKAFYTASEDYEDPESVHTAHDTVEITVSSSVVEVVRLVIPDLPEYKTFSLNLYGLLDFCQQRYPHEHFVVVRTWLTRTDTSHVFRVWLYEWIASAQGVKTLSIEPSGSKEAVVLATLREQDQRLKRRLLRYLDEKMAEVDGGVTEPQEMATQAEQLLVFYWNHWRELAPTSLLSAVKLVAALANQNQNATQQEKIFTLIKWGRALKPVLFEGMVKYTTTLKLFVDVPVHQLALSSVLTKQLRGIPSELLLATRSQLVQVANHLQDACQRKMKHVFSQSGGLMPLEDSASAIMSSEERCLVVAELAQDLDVVLPDVFADLLAVWVRVVGPLLARATNPEKEDDAVVMTLGSLFELLCWRADVASCFLVLSAIVEYGLVKHQAWHHHPLLYQKVVGLLSEAYTVQGDVTKRWILRMALQQLLFESDRRVLVHSISQIQSGLPTCLLSLTTQRLGVKPHCTGP</sequence>
<feature type="signal peptide" evidence="1">
    <location>
        <begin position="1"/>
        <end position="21"/>
    </location>
</feature>
<evidence type="ECO:0000313" key="2">
    <source>
        <dbReference type="EMBL" id="TMW62106.1"/>
    </source>
</evidence>
<protein>
    <submittedName>
        <fullName evidence="2">Uncharacterized protein</fullName>
    </submittedName>
</protein>
<accession>A0A8K1CET5</accession>
<dbReference type="OrthoDB" id="101421at2759"/>
<feature type="chain" id="PRO_5035473938" evidence="1">
    <location>
        <begin position="22"/>
        <end position="485"/>
    </location>
</feature>
<evidence type="ECO:0000313" key="3">
    <source>
        <dbReference type="Proteomes" id="UP000794436"/>
    </source>
</evidence>
<organism evidence="2 3">
    <name type="scientific">Pythium oligandrum</name>
    <name type="common">Mycoparasitic fungus</name>
    <dbReference type="NCBI Taxonomy" id="41045"/>
    <lineage>
        <taxon>Eukaryota</taxon>
        <taxon>Sar</taxon>
        <taxon>Stramenopiles</taxon>
        <taxon>Oomycota</taxon>
        <taxon>Peronosporomycetes</taxon>
        <taxon>Pythiales</taxon>
        <taxon>Pythiaceae</taxon>
        <taxon>Pythium</taxon>
    </lineage>
</organism>
<name>A0A8K1CET5_PYTOL</name>